<protein>
    <recommendedName>
        <fullName evidence="4">PSI domain-containing protein</fullName>
    </recommendedName>
</protein>
<feature type="chain" id="PRO_5005191649" description="PSI domain-containing protein" evidence="1">
    <location>
        <begin position="17"/>
        <end position="208"/>
    </location>
</feature>
<name>A0A0G4H757_VITBC</name>
<evidence type="ECO:0000313" key="3">
    <source>
        <dbReference type="Proteomes" id="UP000041254"/>
    </source>
</evidence>
<keyword evidence="1" id="KW-0732">Signal</keyword>
<evidence type="ECO:0000256" key="1">
    <source>
        <dbReference type="SAM" id="SignalP"/>
    </source>
</evidence>
<organism evidence="2 3">
    <name type="scientific">Vitrella brassicaformis (strain CCMP3155)</name>
    <dbReference type="NCBI Taxonomy" id="1169540"/>
    <lineage>
        <taxon>Eukaryota</taxon>
        <taxon>Sar</taxon>
        <taxon>Alveolata</taxon>
        <taxon>Colpodellida</taxon>
        <taxon>Vitrellaceae</taxon>
        <taxon>Vitrella</taxon>
    </lineage>
</organism>
<dbReference type="Proteomes" id="UP000041254">
    <property type="component" value="Unassembled WGS sequence"/>
</dbReference>
<reference evidence="2 3" key="1">
    <citation type="submission" date="2014-11" db="EMBL/GenBank/DDBJ databases">
        <authorList>
            <person name="Zhu J."/>
            <person name="Qi W."/>
            <person name="Song R."/>
        </authorList>
    </citation>
    <scope>NUCLEOTIDE SEQUENCE [LARGE SCALE GENOMIC DNA]</scope>
</reference>
<dbReference type="InParanoid" id="A0A0G4H757"/>
<accession>A0A0G4H757</accession>
<keyword evidence="3" id="KW-1185">Reference proteome</keyword>
<dbReference type="AlphaFoldDB" id="A0A0G4H757"/>
<evidence type="ECO:0008006" key="4">
    <source>
        <dbReference type="Google" id="ProtNLM"/>
    </source>
</evidence>
<gene>
    <name evidence="2" type="ORF">Vbra_19732</name>
</gene>
<evidence type="ECO:0000313" key="2">
    <source>
        <dbReference type="EMBL" id="CEM39691.1"/>
    </source>
</evidence>
<proteinExistence type="predicted"/>
<sequence length="208" mass="22883">MMPVIASVLLISFCAAAHTGNWRAQQTAFADSSTRDSRQQHPMTRSGALEAIVGAGRHRLPRHSSKLEPAALLEAEATEAFDPTHYECSNHCDPNEACKGGKECTITTDVMKGLGGWHPSPECRKPILDEIDSTLTRYGRYRIGDDATGETRPAAYTRDALAKSCKCCRKLPLEHILNAQAKKQADKNAETSFWHKYTWLLIGGGVML</sequence>
<dbReference type="VEuPathDB" id="CryptoDB:Vbra_19732"/>
<feature type="signal peptide" evidence="1">
    <location>
        <begin position="1"/>
        <end position="16"/>
    </location>
</feature>
<dbReference type="EMBL" id="CDMY01001045">
    <property type="protein sequence ID" value="CEM39691.1"/>
    <property type="molecule type" value="Genomic_DNA"/>
</dbReference>